<dbReference type="Pfam" id="PF03692">
    <property type="entry name" value="CxxCxxCC"/>
    <property type="match status" value="1"/>
</dbReference>
<evidence type="ECO:0000313" key="2">
    <source>
        <dbReference type="Proteomes" id="UP000243525"/>
    </source>
</evidence>
<accession>A0A2T5C3W3</accession>
<proteinExistence type="predicted"/>
<dbReference type="Proteomes" id="UP000243525">
    <property type="component" value="Unassembled WGS sequence"/>
</dbReference>
<name>A0A2T5C3W3_9BACT</name>
<dbReference type="OrthoDB" id="9810361at2"/>
<reference evidence="1 2" key="1">
    <citation type="submission" date="2018-04" db="EMBL/GenBank/DDBJ databases">
        <title>Genomic Encyclopedia of Archaeal and Bacterial Type Strains, Phase II (KMG-II): from individual species to whole genera.</title>
        <authorList>
            <person name="Goeker M."/>
        </authorList>
    </citation>
    <scope>NUCLEOTIDE SEQUENCE [LARGE SCALE GENOMIC DNA]</scope>
    <source>
        <strain evidence="1 2">DSM 28823</strain>
    </source>
</reference>
<evidence type="ECO:0000313" key="1">
    <source>
        <dbReference type="EMBL" id="PTN09501.1"/>
    </source>
</evidence>
<dbReference type="RefSeq" id="WP_107821411.1">
    <property type="nucleotide sequence ID" value="NZ_OY782574.1"/>
</dbReference>
<dbReference type="InterPro" id="IPR005358">
    <property type="entry name" value="Puta_zinc/iron-chelating_dom"/>
</dbReference>
<sequence>MNYNFERYQQFISQVDELAEKLSTLHHNQMQCRKGCDLCCMNYRIFPVEYYAIQQSLNDKPVETAGANDNSCIFLKDSVCQVYAHRPFICRTHGLPLLYLNEEQWELSACELNFREFDDEEFSAENTFPQDSFNSVLFQINKAFIQANQLSYSEFDLLEIKDLHPR</sequence>
<dbReference type="AlphaFoldDB" id="A0A2T5C3W3"/>
<comment type="caution">
    <text evidence="1">The sequence shown here is derived from an EMBL/GenBank/DDBJ whole genome shotgun (WGS) entry which is preliminary data.</text>
</comment>
<protein>
    <submittedName>
        <fullName evidence="1">Fe-S-cluster containining protein</fullName>
    </submittedName>
</protein>
<keyword evidence="2" id="KW-1185">Reference proteome</keyword>
<dbReference type="EMBL" id="QAAD01000004">
    <property type="protein sequence ID" value="PTN09501.1"/>
    <property type="molecule type" value="Genomic_DNA"/>
</dbReference>
<organism evidence="1 2">
    <name type="scientific">Mangrovibacterium marinum</name>
    <dbReference type="NCBI Taxonomy" id="1639118"/>
    <lineage>
        <taxon>Bacteria</taxon>
        <taxon>Pseudomonadati</taxon>
        <taxon>Bacteroidota</taxon>
        <taxon>Bacteroidia</taxon>
        <taxon>Marinilabiliales</taxon>
        <taxon>Prolixibacteraceae</taxon>
        <taxon>Mangrovibacterium</taxon>
    </lineage>
</organism>
<gene>
    <name evidence="1" type="ORF">C8N47_10446</name>
</gene>